<evidence type="ECO:0000256" key="1">
    <source>
        <dbReference type="ARBA" id="ARBA00004370"/>
    </source>
</evidence>
<dbReference type="KEGG" id="dma:DMR_27400"/>
<dbReference type="SUPFAM" id="SSF58104">
    <property type="entry name" value="Methyl-accepting chemotaxis protein (MCP) signaling domain"/>
    <property type="match status" value="1"/>
</dbReference>
<evidence type="ECO:0000259" key="9">
    <source>
        <dbReference type="PROSITE" id="PS50885"/>
    </source>
</evidence>
<keyword evidence="7" id="KW-1133">Transmembrane helix</keyword>
<feature type="transmembrane region" description="Helical" evidence="7">
    <location>
        <begin position="12"/>
        <end position="32"/>
    </location>
</feature>
<keyword evidence="7" id="KW-0812">Transmembrane</keyword>
<feature type="coiled-coil region" evidence="5">
    <location>
        <begin position="579"/>
        <end position="606"/>
    </location>
</feature>
<evidence type="ECO:0000259" key="8">
    <source>
        <dbReference type="PROSITE" id="PS50111"/>
    </source>
</evidence>
<dbReference type="HOGENOM" id="CLU_000445_107_16_7"/>
<dbReference type="OrthoDB" id="5342522at2"/>
<evidence type="ECO:0000256" key="2">
    <source>
        <dbReference type="ARBA" id="ARBA00022500"/>
    </source>
</evidence>
<name>C4XGS3_SOLM1</name>
<sequence>MKNLKLGVKISIGFGLLIAIACALGGMAVFNMRGVESQSTRLVQEYIPELAIANSVERAALQTMLEMRSYGYTEDKKQFDAGMRNFADLKRSLGEAKAHADKYSQLVQLRDNVAKAQAKAAEYEKLIAETHARIEAIAGVRKILDGAAAEIVKNSEGYLESQQKKIREEIGSGVASAGLLERVDKIDGASDAVSAITAIRVGNYRGQLFRDPRHIEDAVKAFGQLDQAIDAIRSKTRDEANIRQLTAIRDASQKYRQALMDYLDNFKALQDIAAKRLEAANAVQDAAEVTAKAAMDATTKIAVDAVSSLETASSVMLGGLAVALILGVVIAVFLTKAITGPVVKGVGFAKAMAEGDFTRLLDIDQKDEMGILAASLNEMVGKLREVVAEVQSASENVASGSEELSASAQSMSQGATEQAASVEEISSSMEEMSSNIKQNAENAQQTQSIAVKAAQDAREGGEAVVSAVAAMKNIAEKISIIEEIARQTNLLALNAAIEAARAGEHGKGFAVVAAEVRKLAERSGSAAAEISELSSSSVQVAERAGSMLTKMVPDIQRTADLVQEIAAASQEQNSGADQINRAIQQLDQVVQQNASASEEMASTSEELSSQAEQLQSTMAFFRVDGATARRTAYRPVKALPSAARRPAAAARPSGAAAKPASGVGIDLDARDDEFERF</sequence>
<evidence type="ECO:0000256" key="4">
    <source>
        <dbReference type="PROSITE-ProRule" id="PRU00284"/>
    </source>
</evidence>
<feature type="compositionally biased region" description="Polar residues" evidence="6">
    <location>
        <begin position="398"/>
        <end position="419"/>
    </location>
</feature>
<dbReference type="STRING" id="573370.DMR_27400"/>
<feature type="compositionally biased region" description="Low complexity" evidence="6">
    <location>
        <begin position="638"/>
        <end position="661"/>
    </location>
</feature>
<dbReference type="PANTHER" id="PTHR43531:SF11">
    <property type="entry name" value="METHYL-ACCEPTING CHEMOTAXIS PROTEIN 3"/>
    <property type="match status" value="1"/>
</dbReference>
<dbReference type="PROSITE" id="PS50111">
    <property type="entry name" value="CHEMOTAXIS_TRANSDUC_2"/>
    <property type="match status" value="1"/>
</dbReference>
<feature type="domain" description="HAMP" evidence="9">
    <location>
        <begin position="336"/>
        <end position="388"/>
    </location>
</feature>
<dbReference type="PANTHER" id="PTHR43531">
    <property type="entry name" value="PROTEIN ICFG"/>
    <property type="match status" value="1"/>
</dbReference>
<gene>
    <name evidence="10" type="ordered locus">DMR_27400</name>
</gene>
<evidence type="ECO:0000256" key="7">
    <source>
        <dbReference type="SAM" id="Phobius"/>
    </source>
</evidence>
<proteinExistence type="inferred from homology"/>
<feature type="region of interest" description="Disordered" evidence="6">
    <location>
        <begin position="633"/>
        <end position="677"/>
    </location>
</feature>
<dbReference type="SMART" id="SM00283">
    <property type="entry name" value="MA"/>
    <property type="match status" value="1"/>
</dbReference>
<reference evidence="10 11" key="1">
    <citation type="journal article" date="2009" name="Genome Res.">
        <title>Whole genome sequence of Desulfovibrio magneticus strain RS-1 revealed common gene clusters in magnetotactic bacteria.</title>
        <authorList>
            <person name="Nakazawa H."/>
            <person name="Arakaki A."/>
            <person name="Narita-Yamada S."/>
            <person name="Yashiro I."/>
            <person name="Jinno K."/>
            <person name="Aoki N."/>
            <person name="Tsuruyama A."/>
            <person name="Okamura Y."/>
            <person name="Tanikawa S."/>
            <person name="Fujita N."/>
            <person name="Takeyama H."/>
            <person name="Matsunaga T."/>
        </authorList>
    </citation>
    <scope>NUCLEOTIDE SEQUENCE [LARGE SCALE GENOMIC DNA]</scope>
    <source>
        <strain evidence="11">ATCC 700980 / DSM 13731 / RS-1</strain>
    </source>
</reference>
<dbReference type="GO" id="GO:0004888">
    <property type="term" value="F:transmembrane signaling receptor activity"/>
    <property type="evidence" value="ECO:0007669"/>
    <property type="project" value="TreeGrafter"/>
</dbReference>
<dbReference type="EMBL" id="AP010904">
    <property type="protein sequence ID" value="BAH76231.1"/>
    <property type="molecule type" value="Genomic_DNA"/>
</dbReference>
<feature type="compositionally biased region" description="Low complexity" evidence="6">
    <location>
        <begin position="421"/>
        <end position="434"/>
    </location>
</feature>
<dbReference type="PROSITE" id="PS51257">
    <property type="entry name" value="PROKAR_LIPOPROTEIN"/>
    <property type="match status" value="1"/>
</dbReference>
<accession>C4XGS3</accession>
<dbReference type="AlphaFoldDB" id="C4XGS3"/>
<dbReference type="InterPro" id="IPR024478">
    <property type="entry name" value="HlyB_4HB_MCP"/>
</dbReference>
<dbReference type="Pfam" id="PF00015">
    <property type="entry name" value="MCPsignal"/>
    <property type="match status" value="1"/>
</dbReference>
<evidence type="ECO:0000256" key="5">
    <source>
        <dbReference type="SAM" id="Coils"/>
    </source>
</evidence>
<dbReference type="Gene3D" id="1.10.287.950">
    <property type="entry name" value="Methyl-accepting chemotaxis protein"/>
    <property type="match status" value="1"/>
</dbReference>
<comment type="similarity">
    <text evidence="3">Belongs to the methyl-accepting chemotaxis (MCP) protein family.</text>
</comment>
<dbReference type="SMART" id="SM00304">
    <property type="entry name" value="HAMP"/>
    <property type="match status" value="1"/>
</dbReference>
<protein>
    <submittedName>
        <fullName evidence="10">Methyl-accepting chemotaxis protein</fullName>
    </submittedName>
</protein>
<dbReference type="GO" id="GO:0007165">
    <property type="term" value="P:signal transduction"/>
    <property type="evidence" value="ECO:0007669"/>
    <property type="project" value="UniProtKB-KW"/>
</dbReference>
<dbReference type="InterPro" id="IPR051310">
    <property type="entry name" value="MCP_chemotaxis"/>
</dbReference>
<feature type="transmembrane region" description="Helical" evidence="7">
    <location>
        <begin position="315"/>
        <end position="334"/>
    </location>
</feature>
<feature type="coiled-coil region" evidence="5">
    <location>
        <begin position="106"/>
        <end position="133"/>
    </location>
</feature>
<dbReference type="Proteomes" id="UP000009071">
    <property type="component" value="Chromosome"/>
</dbReference>
<dbReference type="InterPro" id="IPR003660">
    <property type="entry name" value="HAMP_dom"/>
</dbReference>
<dbReference type="CDD" id="cd06225">
    <property type="entry name" value="HAMP"/>
    <property type="match status" value="1"/>
</dbReference>
<keyword evidence="4" id="KW-0807">Transducer</keyword>
<dbReference type="RefSeq" id="WP_015861397.1">
    <property type="nucleotide sequence ID" value="NC_012796.1"/>
</dbReference>
<evidence type="ECO:0000256" key="3">
    <source>
        <dbReference type="ARBA" id="ARBA00029447"/>
    </source>
</evidence>
<dbReference type="GO" id="GO:0006935">
    <property type="term" value="P:chemotaxis"/>
    <property type="evidence" value="ECO:0007669"/>
    <property type="project" value="UniProtKB-KW"/>
</dbReference>
<comment type="subcellular location">
    <subcellularLocation>
        <location evidence="1">Membrane</location>
    </subcellularLocation>
</comment>
<dbReference type="GO" id="GO:0005886">
    <property type="term" value="C:plasma membrane"/>
    <property type="evidence" value="ECO:0007669"/>
    <property type="project" value="TreeGrafter"/>
</dbReference>
<feature type="region of interest" description="Disordered" evidence="6">
    <location>
        <begin position="398"/>
        <end position="441"/>
    </location>
</feature>
<feature type="domain" description="Methyl-accepting transducer" evidence="8">
    <location>
        <begin position="393"/>
        <end position="608"/>
    </location>
</feature>
<keyword evidence="7" id="KW-0472">Membrane</keyword>
<evidence type="ECO:0000256" key="6">
    <source>
        <dbReference type="SAM" id="MobiDB-lite"/>
    </source>
</evidence>
<keyword evidence="5" id="KW-0175">Coiled coil</keyword>
<dbReference type="eggNOG" id="COG0840">
    <property type="taxonomic scope" value="Bacteria"/>
</dbReference>
<dbReference type="FunFam" id="1.10.287.950:FF:000001">
    <property type="entry name" value="Methyl-accepting chemotaxis sensory transducer"/>
    <property type="match status" value="1"/>
</dbReference>
<dbReference type="Pfam" id="PF00672">
    <property type="entry name" value="HAMP"/>
    <property type="match status" value="1"/>
</dbReference>
<evidence type="ECO:0000313" key="10">
    <source>
        <dbReference type="EMBL" id="BAH76231.1"/>
    </source>
</evidence>
<dbReference type="InterPro" id="IPR004089">
    <property type="entry name" value="MCPsignal_dom"/>
</dbReference>
<dbReference type="Pfam" id="PF12729">
    <property type="entry name" value="4HB_MCP_1"/>
    <property type="match status" value="1"/>
</dbReference>
<dbReference type="PROSITE" id="PS50885">
    <property type="entry name" value="HAMP"/>
    <property type="match status" value="1"/>
</dbReference>
<keyword evidence="11" id="KW-1185">Reference proteome</keyword>
<organism evidence="10 11">
    <name type="scientific">Solidesulfovibrio magneticus (strain ATCC 700980 / DSM 13731 / RS-1)</name>
    <name type="common">Desulfovibrio magneticus</name>
    <dbReference type="NCBI Taxonomy" id="573370"/>
    <lineage>
        <taxon>Bacteria</taxon>
        <taxon>Pseudomonadati</taxon>
        <taxon>Thermodesulfobacteriota</taxon>
        <taxon>Desulfovibrionia</taxon>
        <taxon>Desulfovibrionales</taxon>
        <taxon>Desulfovibrionaceae</taxon>
        <taxon>Solidesulfovibrio</taxon>
    </lineage>
</organism>
<keyword evidence="2" id="KW-0145">Chemotaxis</keyword>
<evidence type="ECO:0000313" key="11">
    <source>
        <dbReference type="Proteomes" id="UP000009071"/>
    </source>
</evidence>